<evidence type="ECO:0000313" key="2">
    <source>
        <dbReference type="EMBL" id="CAG9813960.1"/>
    </source>
</evidence>
<evidence type="ECO:0000313" key="3">
    <source>
        <dbReference type="Proteomes" id="UP001153737"/>
    </source>
</evidence>
<keyword evidence="3" id="KW-1185">Reference proteome</keyword>
<sequence length="129" mass="14661">MYLVKKDTAFYASLKTLRFFFVYPELKENSTFNVAPYMSFILSSLVFVIFIFGSSIHVVMSIRANIGGDISEDLSVILGGLGMMTNVGMFQHYQGRWSKFFTDVTNFEAFGKPTDFDRTRERGNLFATG</sequence>
<keyword evidence="1" id="KW-0472">Membrane</keyword>
<accession>A0A9N9X0N8</accession>
<proteinExistence type="predicted"/>
<reference evidence="2" key="2">
    <citation type="submission" date="2022-10" db="EMBL/GenBank/DDBJ databases">
        <authorList>
            <consortium name="ENA_rothamsted_submissions"/>
            <consortium name="culmorum"/>
            <person name="King R."/>
        </authorList>
    </citation>
    <scope>NUCLEOTIDE SEQUENCE</scope>
</reference>
<evidence type="ECO:0000256" key="1">
    <source>
        <dbReference type="SAM" id="Phobius"/>
    </source>
</evidence>
<keyword evidence="1" id="KW-1133">Transmembrane helix</keyword>
<organism evidence="2 3">
    <name type="scientific">Phaedon cochleariae</name>
    <name type="common">Mustard beetle</name>
    <dbReference type="NCBI Taxonomy" id="80249"/>
    <lineage>
        <taxon>Eukaryota</taxon>
        <taxon>Metazoa</taxon>
        <taxon>Ecdysozoa</taxon>
        <taxon>Arthropoda</taxon>
        <taxon>Hexapoda</taxon>
        <taxon>Insecta</taxon>
        <taxon>Pterygota</taxon>
        <taxon>Neoptera</taxon>
        <taxon>Endopterygota</taxon>
        <taxon>Coleoptera</taxon>
        <taxon>Polyphaga</taxon>
        <taxon>Cucujiformia</taxon>
        <taxon>Chrysomeloidea</taxon>
        <taxon>Chrysomelidae</taxon>
        <taxon>Chrysomelinae</taxon>
        <taxon>Chrysomelini</taxon>
        <taxon>Phaedon</taxon>
    </lineage>
</organism>
<keyword evidence="1" id="KW-0812">Transmembrane</keyword>
<feature type="transmembrane region" description="Helical" evidence="1">
    <location>
        <begin position="34"/>
        <end position="53"/>
    </location>
</feature>
<protein>
    <submittedName>
        <fullName evidence="2">Uncharacterized protein</fullName>
    </submittedName>
</protein>
<reference evidence="2" key="1">
    <citation type="submission" date="2022-01" db="EMBL/GenBank/DDBJ databases">
        <authorList>
            <person name="King R."/>
        </authorList>
    </citation>
    <scope>NUCLEOTIDE SEQUENCE</scope>
</reference>
<dbReference type="EMBL" id="OU896716">
    <property type="protein sequence ID" value="CAG9813960.1"/>
    <property type="molecule type" value="Genomic_DNA"/>
</dbReference>
<name>A0A9N9X0N8_PHACE</name>
<dbReference type="Proteomes" id="UP001153737">
    <property type="component" value="Chromosome 10"/>
</dbReference>
<gene>
    <name evidence="2" type="ORF">PHAECO_LOCUS2063</name>
</gene>
<dbReference type="AlphaFoldDB" id="A0A9N9X0N8"/>
<dbReference type="OrthoDB" id="6778599at2759"/>